<proteinExistence type="predicted"/>
<dbReference type="AlphaFoldDB" id="A0AAV7UPI1"/>
<feature type="region of interest" description="Disordered" evidence="1">
    <location>
        <begin position="195"/>
        <end position="216"/>
    </location>
</feature>
<gene>
    <name evidence="2" type="ORF">NDU88_007229</name>
</gene>
<keyword evidence="3" id="KW-1185">Reference proteome</keyword>
<comment type="caution">
    <text evidence="2">The sequence shown here is derived from an EMBL/GenBank/DDBJ whole genome shotgun (WGS) entry which is preliminary data.</text>
</comment>
<name>A0AAV7UPI1_PLEWA</name>
<dbReference type="Proteomes" id="UP001066276">
    <property type="component" value="Chromosome 3_1"/>
</dbReference>
<dbReference type="EMBL" id="JANPWB010000005">
    <property type="protein sequence ID" value="KAJ1190491.1"/>
    <property type="molecule type" value="Genomic_DNA"/>
</dbReference>
<evidence type="ECO:0000256" key="1">
    <source>
        <dbReference type="SAM" id="MobiDB-lite"/>
    </source>
</evidence>
<reference evidence="2" key="1">
    <citation type="journal article" date="2022" name="bioRxiv">
        <title>Sequencing and chromosome-scale assembly of the giantPleurodeles waltlgenome.</title>
        <authorList>
            <person name="Brown T."/>
            <person name="Elewa A."/>
            <person name="Iarovenko S."/>
            <person name="Subramanian E."/>
            <person name="Araus A.J."/>
            <person name="Petzold A."/>
            <person name="Susuki M."/>
            <person name="Suzuki K.-i.T."/>
            <person name="Hayashi T."/>
            <person name="Toyoda A."/>
            <person name="Oliveira C."/>
            <person name="Osipova E."/>
            <person name="Leigh N.D."/>
            <person name="Simon A."/>
            <person name="Yun M.H."/>
        </authorList>
    </citation>
    <scope>NUCLEOTIDE SEQUENCE</scope>
    <source>
        <strain evidence="2">20211129_DDA</strain>
        <tissue evidence="2">Liver</tissue>
    </source>
</reference>
<evidence type="ECO:0000313" key="2">
    <source>
        <dbReference type="EMBL" id="KAJ1190491.1"/>
    </source>
</evidence>
<feature type="compositionally biased region" description="Polar residues" evidence="1">
    <location>
        <begin position="199"/>
        <end position="214"/>
    </location>
</feature>
<protein>
    <submittedName>
        <fullName evidence="2">Uncharacterized protein</fullName>
    </submittedName>
</protein>
<evidence type="ECO:0000313" key="3">
    <source>
        <dbReference type="Proteomes" id="UP001066276"/>
    </source>
</evidence>
<accession>A0AAV7UPI1</accession>
<feature type="region of interest" description="Disordered" evidence="1">
    <location>
        <begin position="71"/>
        <end position="90"/>
    </location>
</feature>
<organism evidence="2 3">
    <name type="scientific">Pleurodeles waltl</name>
    <name type="common">Iberian ribbed newt</name>
    <dbReference type="NCBI Taxonomy" id="8319"/>
    <lineage>
        <taxon>Eukaryota</taxon>
        <taxon>Metazoa</taxon>
        <taxon>Chordata</taxon>
        <taxon>Craniata</taxon>
        <taxon>Vertebrata</taxon>
        <taxon>Euteleostomi</taxon>
        <taxon>Amphibia</taxon>
        <taxon>Batrachia</taxon>
        <taxon>Caudata</taxon>
        <taxon>Salamandroidea</taxon>
        <taxon>Salamandridae</taxon>
        <taxon>Pleurodelinae</taxon>
        <taxon>Pleurodeles</taxon>
    </lineage>
</organism>
<sequence length="279" mass="31539">MEPAEWCDRLDGINQTGNGVRWSLFSGKYERLPGEDRQENMRNLRSLFSGKYERLPGEERQENIRNLRRPLKDAPPRDALGPRRARHRPFEAGPGLVSFQETRQQAIELPESLNDTKKQKKRPRKSANKVLGFGPKSLEEIDLLFEEVEAILNSEMDINGALPSKKALPQPKSIQEFFNKKKKAQTTDSVIQIEEAGNLPNTSVTNSPLSQGTSPVEEVESIALPLSLERRLVPNLPCRNRFGPLAEEGDWTRDHENSKAELDIEDVISPPIPIPTIFS</sequence>